<proteinExistence type="predicted"/>
<evidence type="ECO:0000259" key="2">
    <source>
        <dbReference type="Pfam" id="PF02661"/>
    </source>
</evidence>
<keyword evidence="1" id="KW-1133">Transmembrane helix</keyword>
<evidence type="ECO:0000256" key="1">
    <source>
        <dbReference type="SAM" id="Phobius"/>
    </source>
</evidence>
<sequence length="85" mass="9956">MVGVQVCIYSWAGEYRTVNMGKGAFQFAVAAQIDRLMEVLDRDFFSRYTHCSDMADEQLVEAIAIVHIEFILIYFFREKQTVMQY</sequence>
<keyword evidence="1" id="KW-0472">Membrane</keyword>
<dbReference type="Pfam" id="PF02661">
    <property type="entry name" value="Fic"/>
    <property type="match status" value="1"/>
</dbReference>
<dbReference type="InterPro" id="IPR036597">
    <property type="entry name" value="Fido-like_dom_sf"/>
</dbReference>
<dbReference type="Gene3D" id="1.10.3290.10">
    <property type="entry name" value="Fido-like domain"/>
    <property type="match status" value="1"/>
</dbReference>
<dbReference type="AlphaFoldDB" id="A0A3B1BAG2"/>
<dbReference type="InterPro" id="IPR003812">
    <property type="entry name" value="Fido"/>
</dbReference>
<protein>
    <recommendedName>
        <fullName evidence="2">Fido domain-containing protein</fullName>
    </recommendedName>
</protein>
<dbReference type="SUPFAM" id="SSF140931">
    <property type="entry name" value="Fic-like"/>
    <property type="match status" value="1"/>
</dbReference>
<evidence type="ECO:0000313" key="3">
    <source>
        <dbReference type="EMBL" id="VAX08963.1"/>
    </source>
</evidence>
<keyword evidence="1" id="KW-0812">Transmembrane</keyword>
<feature type="domain" description="Fido" evidence="2">
    <location>
        <begin position="10"/>
        <end position="78"/>
    </location>
</feature>
<name>A0A3B1BAG2_9ZZZZ</name>
<feature type="transmembrane region" description="Helical" evidence="1">
    <location>
        <begin position="59"/>
        <end position="76"/>
    </location>
</feature>
<dbReference type="EMBL" id="UOFX01000044">
    <property type="protein sequence ID" value="VAX08963.1"/>
    <property type="molecule type" value="Genomic_DNA"/>
</dbReference>
<gene>
    <name evidence="3" type="ORF">MNBD_GAMMA26-2211</name>
</gene>
<accession>A0A3B1BAG2</accession>
<organism evidence="3">
    <name type="scientific">hydrothermal vent metagenome</name>
    <dbReference type="NCBI Taxonomy" id="652676"/>
    <lineage>
        <taxon>unclassified sequences</taxon>
        <taxon>metagenomes</taxon>
        <taxon>ecological metagenomes</taxon>
    </lineage>
</organism>
<reference evidence="3" key="1">
    <citation type="submission" date="2018-06" db="EMBL/GenBank/DDBJ databases">
        <authorList>
            <person name="Zhirakovskaya E."/>
        </authorList>
    </citation>
    <scope>NUCLEOTIDE SEQUENCE</scope>
</reference>